<sequence>MNLKLIATAALLVVACQSYAESYTYYQNENGTVTVQRDEGLYSAEPSVVSSCIALPVSWSDNVEATINGTASATHFSAALNIDTDNAALMNSNWSYPGFNWSCFSDIARSYERGEKVLVSFTLKPGVADMLAFTTLGFYESEYLGIPFPRNIATHRLLQDAYVGDHWMPVSDELDRRKYSPYYSLILRDAEAYYFLFSESDSDPSGTAMMRLDEHGLQPVAGTPDAHNIYFLNNKYIAIKAGEADGPEEDTVYINYSDDLKSWQAGADLKLQAGMELTGIYYNAVVGEYLAVSGDFSTSDFYSSTDLQSWTYAGKGPEDFYAEYITLTNGNMLYMAEGERYNTEFFIKSVGESSWTEITPFPEGTPPEGREPGFLIQDYHQNSDGTLQVVGLYGYGGEYEYYWYDVLYGYSENGVDWTWKVIGEWSDPYEEIGNIIITDSVIFISNGETSEILLSIDGGESWQTRNTETVLADRWNMPEGVIIEQDNINVAGETFFIKFSLLIPEAESSNRFNIMGYAYISTSDFEHFQLEGFDNGDSLVMPEVGGNRFRIQEDWHRDVVKFYRYGSAVRDTDDGDGGDTDNSGGDETGGGDGASPGKSEGGSSGGSLWFLNLLLLPLVLRTVKRKRIYAVH</sequence>
<reference evidence="3" key="2">
    <citation type="submission" date="2022-08" db="EMBL/GenBank/DDBJ databases">
        <authorList>
            <person name="Dong C."/>
        </authorList>
    </citation>
    <scope>NUCLEOTIDE SEQUENCE</scope>
    <source>
        <strain evidence="3">59MF3M-4</strain>
    </source>
</reference>
<feature type="region of interest" description="Disordered" evidence="1">
    <location>
        <begin position="572"/>
        <end position="601"/>
    </location>
</feature>
<name>A0A9X2WFN4_9GAMM</name>
<dbReference type="EMBL" id="JAOANI010000015">
    <property type="protein sequence ID" value="MCT7359291.1"/>
    <property type="molecule type" value="Genomic_DNA"/>
</dbReference>
<evidence type="ECO:0000313" key="3">
    <source>
        <dbReference type="EMBL" id="MCT7359291.1"/>
    </source>
</evidence>
<gene>
    <name evidence="3" type="ORF">NYR02_09680</name>
</gene>
<evidence type="ECO:0000313" key="4">
    <source>
        <dbReference type="Proteomes" id="UP001147830"/>
    </source>
</evidence>
<dbReference type="RefSeq" id="WP_260976159.1">
    <property type="nucleotide sequence ID" value="NZ_JAOANI010000015.1"/>
</dbReference>
<feature type="compositionally biased region" description="Gly residues" evidence="1">
    <location>
        <begin position="586"/>
        <end position="601"/>
    </location>
</feature>
<dbReference type="AlphaFoldDB" id="A0A9X2WFN4"/>
<keyword evidence="2" id="KW-0732">Signal</keyword>
<dbReference type="PROSITE" id="PS51257">
    <property type="entry name" value="PROKAR_LIPOPROTEIN"/>
    <property type="match status" value="1"/>
</dbReference>
<comment type="caution">
    <text evidence="3">The sequence shown here is derived from an EMBL/GenBank/DDBJ whole genome shotgun (WGS) entry which is preliminary data.</text>
</comment>
<reference evidence="3" key="1">
    <citation type="journal article" date="2022" name="Front. Microbiol.">
        <title>Genome-based taxonomic rearrangement of Oceanobacter-related bacteria including the description of Thalassolituus hydrocarbonoclasticus sp. nov. and Thalassolituus pacificus sp. nov. and emended description of the genus Thalassolituus.</title>
        <authorList>
            <person name="Dong C."/>
            <person name="Wei L."/>
            <person name="Wang J."/>
            <person name="Lai Q."/>
            <person name="Huang Z."/>
            <person name="Shao Z."/>
        </authorList>
    </citation>
    <scope>NUCLEOTIDE SEQUENCE</scope>
    <source>
        <strain evidence="3">59MF3M-4</strain>
    </source>
</reference>
<keyword evidence="4" id="KW-1185">Reference proteome</keyword>
<protein>
    <recommendedName>
        <fullName evidence="5">Exo-alpha-sialidase</fullName>
    </recommendedName>
</protein>
<accession>A0A9X2WFN4</accession>
<feature type="signal peptide" evidence="2">
    <location>
        <begin position="1"/>
        <end position="20"/>
    </location>
</feature>
<organism evidence="3 4">
    <name type="scientific">Thalassolituus pacificus</name>
    <dbReference type="NCBI Taxonomy" id="2975440"/>
    <lineage>
        <taxon>Bacteria</taxon>
        <taxon>Pseudomonadati</taxon>
        <taxon>Pseudomonadota</taxon>
        <taxon>Gammaproteobacteria</taxon>
        <taxon>Oceanospirillales</taxon>
        <taxon>Oceanospirillaceae</taxon>
        <taxon>Thalassolituus</taxon>
    </lineage>
</organism>
<evidence type="ECO:0000256" key="1">
    <source>
        <dbReference type="SAM" id="MobiDB-lite"/>
    </source>
</evidence>
<proteinExistence type="predicted"/>
<dbReference type="Proteomes" id="UP001147830">
    <property type="component" value="Unassembled WGS sequence"/>
</dbReference>
<evidence type="ECO:0008006" key="5">
    <source>
        <dbReference type="Google" id="ProtNLM"/>
    </source>
</evidence>
<feature type="chain" id="PRO_5040900624" description="Exo-alpha-sialidase" evidence="2">
    <location>
        <begin position="21"/>
        <end position="632"/>
    </location>
</feature>
<evidence type="ECO:0000256" key="2">
    <source>
        <dbReference type="SAM" id="SignalP"/>
    </source>
</evidence>